<keyword evidence="4" id="KW-0472">Membrane</keyword>
<proteinExistence type="predicted"/>
<dbReference type="CDD" id="cd12148">
    <property type="entry name" value="fungal_TF_MHR"/>
    <property type="match status" value="1"/>
</dbReference>
<evidence type="ECO:0000256" key="1">
    <source>
        <dbReference type="ARBA" id="ARBA00022723"/>
    </source>
</evidence>
<organism evidence="6 7">
    <name type="scientific">Clonostachys byssicola</name>
    <dbReference type="NCBI Taxonomy" id="160290"/>
    <lineage>
        <taxon>Eukaryota</taxon>
        <taxon>Fungi</taxon>
        <taxon>Dikarya</taxon>
        <taxon>Ascomycota</taxon>
        <taxon>Pezizomycotina</taxon>
        <taxon>Sordariomycetes</taxon>
        <taxon>Hypocreomycetidae</taxon>
        <taxon>Hypocreales</taxon>
        <taxon>Bionectriaceae</taxon>
        <taxon>Clonostachys</taxon>
    </lineage>
</organism>
<gene>
    <name evidence="6" type="ORF">CBYS24578_00009556</name>
</gene>
<feature type="domain" description="Zn(2)-C6 fungal-type" evidence="5">
    <location>
        <begin position="16"/>
        <end position="52"/>
    </location>
</feature>
<dbReference type="CDD" id="cd00067">
    <property type="entry name" value="GAL4"/>
    <property type="match status" value="1"/>
</dbReference>
<keyword evidence="2" id="KW-0539">Nucleus</keyword>
<dbReference type="PROSITE" id="PS00463">
    <property type="entry name" value="ZN2_CY6_FUNGAL_1"/>
    <property type="match status" value="1"/>
</dbReference>
<dbReference type="Pfam" id="PF04082">
    <property type="entry name" value="Fungal_trans"/>
    <property type="match status" value="1"/>
</dbReference>
<dbReference type="AlphaFoldDB" id="A0A9N9U7B3"/>
<dbReference type="PANTHER" id="PTHR46910">
    <property type="entry name" value="TRANSCRIPTION FACTOR PDR1"/>
    <property type="match status" value="1"/>
</dbReference>
<dbReference type="GO" id="GO:0003677">
    <property type="term" value="F:DNA binding"/>
    <property type="evidence" value="ECO:0007669"/>
    <property type="project" value="InterPro"/>
</dbReference>
<evidence type="ECO:0000313" key="6">
    <source>
        <dbReference type="EMBL" id="CAG9981988.1"/>
    </source>
</evidence>
<dbReference type="InterPro" id="IPR001138">
    <property type="entry name" value="Zn2Cys6_DnaBD"/>
</dbReference>
<evidence type="ECO:0000256" key="4">
    <source>
        <dbReference type="SAM" id="Phobius"/>
    </source>
</evidence>
<keyword evidence="1" id="KW-0479">Metal-binding</keyword>
<sequence>MESLPRNGPSVKMNKTCDQCRHRKIRCIVPEAPPGAPPTCIYCAKRGQPCNFSIFRRKVRVKVPEALPATTQSHCKVALNDIFIDRVLQHGPQSVTLADENRVFFISDEQGIISPKFQPRRFPSSGLAFFSEQKVASLEDKVGHTRLRALIEKLDDLVMNRLRQSNSPTSSWPSIQFKKPQKHEWLSADIAQSYIQAYFKNLHPLYPFLDREEFEIKTSVPNLTEVLAINPQFSALYHAILALGSQFLQGGTFEPGKGKSWELFQVSLGHMGDVLLPRESIENVQSIYAMNTCGLPVDDVLISHAARMVLTLRYHKHINSEDRQLRVFWVIYALEKQGACHSRIASLIADEDIGCMIPPFLEAQFDGYDWFIDFIRIQRITSIAYTSLFSVSASLRPDSSYQSTMDQVRRMLEEWRQSIPIEFRPGDSSHFPKSAPVSTRLAALQLHFSYYNIVIGLERLTLHLDQNGGYKSQLSKQRLMNTARTIIELTKYIEVQPYVPVFILAVLPVSALFILFDFVLHNPHHRESRTNLVLMDQVAGYFSLIGFASNQALPGSLMPEFSQIAREYYAKAQQELADQKAPATDKAEEQPPQQPVVNQHSDQSQQKRELSIDPSLELFPLTGLLKPTSAPVDQLQDYNMHVGASPVDYLNYPTPMNFDGPSDFTMADSGDLRTIFGWVFPDWNMNGVELESLSLDGLHEGSGPV</sequence>
<dbReference type="SUPFAM" id="SSF57701">
    <property type="entry name" value="Zn2/Cys6 DNA-binding domain"/>
    <property type="match status" value="1"/>
</dbReference>
<accession>A0A9N9U7B3</accession>
<dbReference type="EMBL" id="CABFNO020001328">
    <property type="protein sequence ID" value="CAG9981988.1"/>
    <property type="molecule type" value="Genomic_DNA"/>
</dbReference>
<comment type="caution">
    <text evidence="6">The sequence shown here is derived from an EMBL/GenBank/DDBJ whole genome shotgun (WGS) entry which is preliminary data.</text>
</comment>
<dbReference type="Gene3D" id="4.10.240.10">
    <property type="entry name" value="Zn(2)-C6 fungal-type DNA-binding domain"/>
    <property type="match status" value="1"/>
</dbReference>
<dbReference type="OrthoDB" id="39175at2759"/>
<feature type="region of interest" description="Disordered" evidence="3">
    <location>
        <begin position="575"/>
        <end position="609"/>
    </location>
</feature>
<evidence type="ECO:0000313" key="7">
    <source>
        <dbReference type="Proteomes" id="UP000754883"/>
    </source>
</evidence>
<evidence type="ECO:0000256" key="2">
    <source>
        <dbReference type="ARBA" id="ARBA00023242"/>
    </source>
</evidence>
<dbReference type="PANTHER" id="PTHR46910:SF25">
    <property type="entry name" value="ABC-TRANSPORTER-REGULATING TRANSCRIPTION FACTOR"/>
    <property type="match status" value="1"/>
</dbReference>
<dbReference type="InterPro" id="IPR036864">
    <property type="entry name" value="Zn2-C6_fun-type_DNA-bd_sf"/>
</dbReference>
<dbReference type="GO" id="GO:0008270">
    <property type="term" value="F:zinc ion binding"/>
    <property type="evidence" value="ECO:0007669"/>
    <property type="project" value="InterPro"/>
</dbReference>
<feature type="transmembrane region" description="Helical" evidence="4">
    <location>
        <begin position="498"/>
        <end position="520"/>
    </location>
</feature>
<keyword evidence="4" id="KW-1133">Transmembrane helix</keyword>
<dbReference type="Proteomes" id="UP000754883">
    <property type="component" value="Unassembled WGS sequence"/>
</dbReference>
<reference evidence="6" key="1">
    <citation type="submission" date="2021-10" db="EMBL/GenBank/DDBJ databases">
        <authorList>
            <person name="Piombo E."/>
        </authorList>
    </citation>
    <scope>NUCLEOTIDE SEQUENCE</scope>
</reference>
<keyword evidence="7" id="KW-1185">Reference proteome</keyword>
<dbReference type="InterPro" id="IPR050987">
    <property type="entry name" value="AtrR-like"/>
</dbReference>
<dbReference type="Pfam" id="PF00172">
    <property type="entry name" value="Zn_clus"/>
    <property type="match status" value="1"/>
</dbReference>
<dbReference type="InterPro" id="IPR007219">
    <property type="entry name" value="XnlR_reg_dom"/>
</dbReference>
<evidence type="ECO:0000259" key="5">
    <source>
        <dbReference type="PROSITE" id="PS50048"/>
    </source>
</evidence>
<dbReference type="GO" id="GO:0000981">
    <property type="term" value="F:DNA-binding transcription factor activity, RNA polymerase II-specific"/>
    <property type="evidence" value="ECO:0007669"/>
    <property type="project" value="InterPro"/>
</dbReference>
<keyword evidence="4" id="KW-0812">Transmembrane</keyword>
<dbReference type="PROSITE" id="PS50048">
    <property type="entry name" value="ZN2_CY6_FUNGAL_2"/>
    <property type="match status" value="1"/>
</dbReference>
<evidence type="ECO:0000256" key="3">
    <source>
        <dbReference type="SAM" id="MobiDB-lite"/>
    </source>
</evidence>
<dbReference type="SMART" id="SM00066">
    <property type="entry name" value="GAL4"/>
    <property type="match status" value="1"/>
</dbReference>
<dbReference type="GO" id="GO:0006351">
    <property type="term" value="P:DNA-templated transcription"/>
    <property type="evidence" value="ECO:0007669"/>
    <property type="project" value="InterPro"/>
</dbReference>
<name>A0A9N9U7B3_9HYPO</name>
<protein>
    <recommendedName>
        <fullName evidence="5">Zn(2)-C6 fungal-type domain-containing protein</fullName>
    </recommendedName>
</protein>